<name>A0A067LYA1_BOTB1</name>
<protein>
    <recommendedName>
        <fullName evidence="3">F-box domain-containing protein</fullName>
    </recommendedName>
</protein>
<evidence type="ECO:0000313" key="2">
    <source>
        <dbReference type="Proteomes" id="UP000027195"/>
    </source>
</evidence>
<dbReference type="InterPro" id="IPR032675">
    <property type="entry name" value="LRR_dom_sf"/>
</dbReference>
<dbReference type="InterPro" id="IPR036047">
    <property type="entry name" value="F-box-like_dom_sf"/>
</dbReference>
<sequence>MQRSLSLKSTLLPRPKDFINRAITAIEEARVVDAERDLTTALGLPHIRQIEIVNALLLRSSLRSRVGKIEESERDLRSILTLEPQNARALKRLETLSGATGGIVTPSTSSILRTTRARHGFEGSASSAEGSSSLKARRTVSFAHSLPRRRDIPLPLQSRTRKLPYEIWLAVASYLPVTSLQSWLSVSRFLHDIALPIIFRRVSLQFGMPPDLRRQLIPEWQRKSNRTVEIVDRILSDREFAANIRTLVVHANNEDVASECSDALRDCIPRLTSLTSFSWKKGSFELDSDLSRLLSTTVPRLENLYVCGNQFQASGIRNLRSLRRLHVVGFHDSSQEKLDDIRAVLHNNQDTLRDVRLSSWLVWERIFSDSFSPDRLEHLHLSAVNTIEVVMDAFATQATNLQSLILSVQPHPSFALSAVFNTHPNAFPRLRQLHVCVDDRLTFDFGLYSAVGNFLLDKPLERLHITEQCSSERPLKVFRIAQESLKGLKAFRLDVPKLSAALLRDMIDCVPLTIEALYIEAQTRDSSLVDLATTLTAFTSLSTLVINVFEDTFDFTLAHRRQGSSSSTRSVRRSHSTFKEPLPVPAGIPREAHAVAAKRGAERVAAAFASLDVVGVGGLEFLIKRGARESGRLNMLFNVEPDLEREHSLLRMGHSDWVRRRV</sequence>
<dbReference type="Proteomes" id="UP000027195">
    <property type="component" value="Unassembled WGS sequence"/>
</dbReference>
<dbReference type="InterPro" id="IPR011990">
    <property type="entry name" value="TPR-like_helical_dom_sf"/>
</dbReference>
<reference evidence="2" key="1">
    <citation type="journal article" date="2014" name="Proc. Natl. Acad. Sci. U.S.A.">
        <title>Extensive sampling of basidiomycete genomes demonstrates inadequacy of the white-rot/brown-rot paradigm for wood decay fungi.</title>
        <authorList>
            <person name="Riley R."/>
            <person name="Salamov A.A."/>
            <person name="Brown D.W."/>
            <person name="Nagy L.G."/>
            <person name="Floudas D."/>
            <person name="Held B.W."/>
            <person name="Levasseur A."/>
            <person name="Lombard V."/>
            <person name="Morin E."/>
            <person name="Otillar R."/>
            <person name="Lindquist E.A."/>
            <person name="Sun H."/>
            <person name="LaButti K.M."/>
            <person name="Schmutz J."/>
            <person name="Jabbour D."/>
            <person name="Luo H."/>
            <person name="Baker S.E."/>
            <person name="Pisabarro A.G."/>
            <person name="Walton J.D."/>
            <person name="Blanchette R.A."/>
            <person name="Henrissat B."/>
            <person name="Martin F."/>
            <person name="Cullen D."/>
            <person name="Hibbett D.S."/>
            <person name="Grigoriev I.V."/>
        </authorList>
    </citation>
    <scope>NUCLEOTIDE SEQUENCE [LARGE SCALE GENOMIC DNA]</scope>
    <source>
        <strain evidence="2">FD-172 SS1</strain>
    </source>
</reference>
<evidence type="ECO:0008006" key="3">
    <source>
        <dbReference type="Google" id="ProtNLM"/>
    </source>
</evidence>
<dbReference type="Gene3D" id="3.80.10.10">
    <property type="entry name" value="Ribonuclease Inhibitor"/>
    <property type="match status" value="1"/>
</dbReference>
<gene>
    <name evidence="1" type="ORF">BOTBODRAFT_569579</name>
</gene>
<proteinExistence type="predicted"/>
<dbReference type="AlphaFoldDB" id="A0A067LYA1"/>
<dbReference type="EMBL" id="KL198092">
    <property type="protein sequence ID" value="KDQ08358.1"/>
    <property type="molecule type" value="Genomic_DNA"/>
</dbReference>
<dbReference type="SUPFAM" id="SSF52047">
    <property type="entry name" value="RNI-like"/>
    <property type="match status" value="1"/>
</dbReference>
<evidence type="ECO:0000313" key="1">
    <source>
        <dbReference type="EMBL" id="KDQ08358.1"/>
    </source>
</evidence>
<dbReference type="Gene3D" id="1.25.40.10">
    <property type="entry name" value="Tetratricopeptide repeat domain"/>
    <property type="match status" value="1"/>
</dbReference>
<keyword evidence="2" id="KW-1185">Reference proteome</keyword>
<dbReference type="SUPFAM" id="SSF81383">
    <property type="entry name" value="F-box domain"/>
    <property type="match status" value="1"/>
</dbReference>
<accession>A0A067LYA1</accession>
<organism evidence="1 2">
    <name type="scientific">Botryobasidium botryosum (strain FD-172 SS1)</name>
    <dbReference type="NCBI Taxonomy" id="930990"/>
    <lineage>
        <taxon>Eukaryota</taxon>
        <taxon>Fungi</taxon>
        <taxon>Dikarya</taxon>
        <taxon>Basidiomycota</taxon>
        <taxon>Agaricomycotina</taxon>
        <taxon>Agaricomycetes</taxon>
        <taxon>Cantharellales</taxon>
        <taxon>Botryobasidiaceae</taxon>
        <taxon>Botryobasidium</taxon>
    </lineage>
</organism>
<dbReference type="InParanoid" id="A0A067LYA1"/>
<dbReference type="HOGENOM" id="CLU_414459_0_0_1"/>
<dbReference type="OrthoDB" id="3216017at2759"/>
<dbReference type="STRING" id="930990.A0A067LYA1"/>